<accession>A0A8S0QIH6</accession>
<dbReference type="PANTHER" id="PTHR33868">
    <property type="entry name" value="EXPRESSED PROTEIN"/>
    <property type="match status" value="1"/>
</dbReference>
<dbReference type="PANTHER" id="PTHR33868:SF2">
    <property type="entry name" value="EXPRESSED PROTEIN"/>
    <property type="match status" value="1"/>
</dbReference>
<proteinExistence type="predicted"/>
<dbReference type="AlphaFoldDB" id="A0A8S0QIH6"/>
<protein>
    <submittedName>
        <fullName evidence="2">Uncharacterized protein LOC111390660</fullName>
    </submittedName>
</protein>
<dbReference type="Gramene" id="OE9A018306T2">
    <property type="protein sequence ID" value="OE9A018306C2"/>
    <property type="gene ID" value="OE9A018306"/>
</dbReference>
<feature type="transmembrane region" description="Helical" evidence="1">
    <location>
        <begin position="185"/>
        <end position="206"/>
    </location>
</feature>
<sequence length="314" mass="36000">MPEIEMFNYENDQSKAQLLEALCHSQTGAWEAAKRVCAQKDHIVHLVFRKLSEKDSPHLLLHFFSPHSRIAPYFFYLPWKWEAELHTYENCKYDLVKKRMLQIQKIREQEAKIKGSQKGHHSSHPQNSRYLTLKDSIKNNKSQQISSISPLKFPWVPQRNKDSRNKWHKSGRGKQSRARCDISKYAIDFALGLGLVTAGLILGWTVGCEVKFNLKMATLKMHFRESGKQKGERGERKIQSKKMPVMEKLKMFVVQEPVVAASCLIAGVGLFLPAVVRPILDSFESSKQVPQPALSDKGFLNPWLKRTSSELVTA</sequence>
<keyword evidence="1" id="KW-0472">Membrane</keyword>
<organism evidence="2 3">
    <name type="scientific">Olea europaea subsp. europaea</name>
    <dbReference type="NCBI Taxonomy" id="158383"/>
    <lineage>
        <taxon>Eukaryota</taxon>
        <taxon>Viridiplantae</taxon>
        <taxon>Streptophyta</taxon>
        <taxon>Embryophyta</taxon>
        <taxon>Tracheophyta</taxon>
        <taxon>Spermatophyta</taxon>
        <taxon>Magnoliopsida</taxon>
        <taxon>eudicotyledons</taxon>
        <taxon>Gunneridae</taxon>
        <taxon>Pentapetalae</taxon>
        <taxon>asterids</taxon>
        <taxon>lamiids</taxon>
        <taxon>Lamiales</taxon>
        <taxon>Oleaceae</taxon>
        <taxon>Oleeae</taxon>
        <taxon>Olea</taxon>
    </lineage>
</organism>
<dbReference type="OrthoDB" id="1920951at2759"/>
<dbReference type="InterPro" id="IPR059243">
    <property type="entry name" value="At2g46540-like"/>
</dbReference>
<dbReference type="CDD" id="cd22904">
    <property type="entry name" value="NDUFA3_plant"/>
    <property type="match status" value="1"/>
</dbReference>
<comment type="caution">
    <text evidence="2">The sequence shown here is derived from an EMBL/GenBank/DDBJ whole genome shotgun (WGS) entry which is preliminary data.</text>
</comment>
<dbReference type="EMBL" id="CACTIH010001840">
    <property type="protein sequence ID" value="CAA2965335.1"/>
    <property type="molecule type" value="Genomic_DNA"/>
</dbReference>
<dbReference type="Proteomes" id="UP000594638">
    <property type="component" value="Unassembled WGS sequence"/>
</dbReference>
<evidence type="ECO:0000313" key="3">
    <source>
        <dbReference type="Proteomes" id="UP000594638"/>
    </source>
</evidence>
<evidence type="ECO:0000256" key="1">
    <source>
        <dbReference type="SAM" id="Phobius"/>
    </source>
</evidence>
<gene>
    <name evidence="2" type="ORF">OLEA9_A018306</name>
</gene>
<keyword evidence="1" id="KW-0812">Transmembrane</keyword>
<keyword evidence="1" id="KW-1133">Transmembrane helix</keyword>
<feature type="transmembrane region" description="Helical" evidence="1">
    <location>
        <begin position="258"/>
        <end position="280"/>
    </location>
</feature>
<name>A0A8S0QIH6_OLEEU</name>
<evidence type="ECO:0000313" key="2">
    <source>
        <dbReference type="EMBL" id="CAA2965335.1"/>
    </source>
</evidence>
<reference evidence="2 3" key="1">
    <citation type="submission" date="2019-12" db="EMBL/GenBank/DDBJ databases">
        <authorList>
            <person name="Alioto T."/>
            <person name="Alioto T."/>
            <person name="Gomez Garrido J."/>
        </authorList>
    </citation>
    <scope>NUCLEOTIDE SEQUENCE [LARGE SCALE GENOMIC DNA]</scope>
</reference>
<keyword evidence="3" id="KW-1185">Reference proteome</keyword>